<protein>
    <submittedName>
        <fullName evidence="2">Lipolytic protein G-D-S-L family</fullName>
    </submittedName>
</protein>
<sequence>MNTINHTWALIKYSLLGAILIAGIACSSGDSTQLSKLSPNGIILAFGDSLTYGTGAGGSQYSYPSILAEKIERQVINEGVPGELSGEGVARLPQVLDRYQPHLVILCHGGNDLLRQRADSQIVANLQKMIELVRERGIEIVLLAVPRPTLLFMESASFYTEIAREYHIPVDNKTLVSLEKNSALKSDRVHLNREGYRLLGEAVFRLLRGSGAL</sequence>
<evidence type="ECO:0000313" key="2">
    <source>
        <dbReference type="EMBL" id="ADJ28713.1"/>
    </source>
</evidence>
<dbReference type="InterPro" id="IPR051532">
    <property type="entry name" value="Ester_Hydrolysis_Enzymes"/>
</dbReference>
<accession>D8K736</accession>
<dbReference type="GO" id="GO:0016788">
    <property type="term" value="F:hydrolase activity, acting on ester bonds"/>
    <property type="evidence" value="ECO:0007669"/>
    <property type="project" value="UniProtKB-ARBA"/>
</dbReference>
<proteinExistence type="predicted"/>
<gene>
    <name evidence="2" type="ordered locus">Nwat_1864</name>
</gene>
<dbReference type="Gene3D" id="3.40.50.1110">
    <property type="entry name" value="SGNH hydrolase"/>
    <property type="match status" value="1"/>
</dbReference>
<dbReference type="InterPro" id="IPR036514">
    <property type="entry name" value="SGNH_hydro_sf"/>
</dbReference>
<dbReference type="Pfam" id="PF13472">
    <property type="entry name" value="Lipase_GDSL_2"/>
    <property type="match status" value="1"/>
</dbReference>
<dbReference type="STRING" id="105559.Nwat_1864"/>
<keyword evidence="3" id="KW-1185">Reference proteome</keyword>
<dbReference type="AlphaFoldDB" id="D8K736"/>
<dbReference type="KEGG" id="nwa:Nwat_1864"/>
<dbReference type="HOGENOM" id="CLU_051180_1_2_6"/>
<reference evidence="2 3" key="1">
    <citation type="submission" date="2010-06" db="EMBL/GenBank/DDBJ databases">
        <title>Complete sequence of chromosome of Nitrosococcus watsoni C-113.</title>
        <authorList>
            <consortium name="US DOE Joint Genome Institute"/>
            <person name="Lucas S."/>
            <person name="Copeland A."/>
            <person name="Lapidus A."/>
            <person name="Cheng J.-F."/>
            <person name="Bruce D."/>
            <person name="Goodwin L."/>
            <person name="Pitluck S."/>
            <person name="Malfatti S.A."/>
            <person name="Chain P.S.G."/>
            <person name="Land M."/>
            <person name="Hauser L."/>
            <person name="Kyrpides N."/>
            <person name="Ivanova N."/>
            <person name="Cambell M.A."/>
            <person name="Heidelberg J.F."/>
            <person name="Klotz M.G."/>
            <person name="Woyke T."/>
        </authorList>
    </citation>
    <scope>NUCLEOTIDE SEQUENCE [LARGE SCALE GENOMIC DNA]</scope>
    <source>
        <strain evidence="2 3">C-113</strain>
    </source>
</reference>
<feature type="domain" description="SGNH hydrolase-type esterase" evidence="1">
    <location>
        <begin position="45"/>
        <end position="198"/>
    </location>
</feature>
<dbReference type="Proteomes" id="UP000000393">
    <property type="component" value="Chromosome"/>
</dbReference>
<dbReference type="eggNOG" id="COG2755">
    <property type="taxonomic scope" value="Bacteria"/>
</dbReference>
<name>D8K736_NITWC</name>
<evidence type="ECO:0000259" key="1">
    <source>
        <dbReference type="Pfam" id="PF13472"/>
    </source>
</evidence>
<organism evidence="2 3">
    <name type="scientific">Nitrosococcus watsoni (strain C-113)</name>
    <dbReference type="NCBI Taxonomy" id="105559"/>
    <lineage>
        <taxon>Bacteria</taxon>
        <taxon>Pseudomonadati</taxon>
        <taxon>Pseudomonadota</taxon>
        <taxon>Gammaproteobacteria</taxon>
        <taxon>Chromatiales</taxon>
        <taxon>Chromatiaceae</taxon>
        <taxon>Nitrosococcus</taxon>
    </lineage>
</organism>
<evidence type="ECO:0000313" key="3">
    <source>
        <dbReference type="Proteomes" id="UP000000393"/>
    </source>
</evidence>
<dbReference type="OrthoDB" id="9786188at2"/>
<dbReference type="RefSeq" id="WP_013220805.1">
    <property type="nucleotide sequence ID" value="NC_014315.1"/>
</dbReference>
<dbReference type="InterPro" id="IPR013830">
    <property type="entry name" value="SGNH_hydro"/>
</dbReference>
<dbReference type="EMBL" id="CP002086">
    <property type="protein sequence ID" value="ADJ28713.1"/>
    <property type="molecule type" value="Genomic_DNA"/>
</dbReference>
<dbReference type="SUPFAM" id="SSF52266">
    <property type="entry name" value="SGNH hydrolase"/>
    <property type="match status" value="1"/>
</dbReference>
<dbReference type="PANTHER" id="PTHR30383">
    <property type="entry name" value="THIOESTERASE 1/PROTEASE 1/LYSOPHOSPHOLIPASE L1"/>
    <property type="match status" value="1"/>
</dbReference>